<protein>
    <submittedName>
        <fullName evidence="6">MFS transporter</fullName>
    </submittedName>
</protein>
<feature type="transmembrane region" description="Helical" evidence="4">
    <location>
        <begin position="396"/>
        <end position="417"/>
    </location>
</feature>
<dbReference type="Gene3D" id="1.20.1250.20">
    <property type="entry name" value="MFS general substrate transporter like domains"/>
    <property type="match status" value="2"/>
</dbReference>
<feature type="transmembrane region" description="Helical" evidence="4">
    <location>
        <begin position="17"/>
        <end position="41"/>
    </location>
</feature>
<feature type="domain" description="Major facilitator superfamily (MFS) profile" evidence="5">
    <location>
        <begin position="1"/>
        <end position="422"/>
    </location>
</feature>
<dbReference type="InterPro" id="IPR050327">
    <property type="entry name" value="Proton-linked_MCT"/>
</dbReference>
<dbReference type="InterPro" id="IPR020846">
    <property type="entry name" value="MFS_dom"/>
</dbReference>
<feature type="transmembrane region" description="Helical" evidence="4">
    <location>
        <begin position="364"/>
        <end position="384"/>
    </location>
</feature>
<feature type="transmembrane region" description="Helical" evidence="4">
    <location>
        <begin position="280"/>
        <end position="299"/>
    </location>
</feature>
<evidence type="ECO:0000313" key="7">
    <source>
        <dbReference type="Proteomes" id="UP000257706"/>
    </source>
</evidence>
<feature type="transmembrane region" description="Helical" evidence="4">
    <location>
        <begin position="331"/>
        <end position="352"/>
    </location>
</feature>
<dbReference type="CDD" id="cd17355">
    <property type="entry name" value="MFS_YcxA_like"/>
    <property type="match status" value="1"/>
</dbReference>
<dbReference type="InterPro" id="IPR036259">
    <property type="entry name" value="MFS_trans_sf"/>
</dbReference>
<sequence>MASTVIAAALARRRIHYGWVVAGTTFLTMLVAAGAVGAPGVLLLPLQRDFGWQTSEISGAMAIRLLLFGLMGPFAAALINRFGVRRMVLASLSTVGGGLALSLAMTELWQLILLWGVVVGIGTGMIAMVLGATVATRWFVKRRGLVIGLLTASTATGQLVFMPLIAWIADGMGWRPAVMLLCGLMALAAILALILLRDRPSDLGLPAYGETEVMPPPAGPAGASVALAAIGALKDAARTRVFWVLFLTFFICGASTNGLVQTHLVPLCVDFGVAEVRAAGLLALMGIFDFIGTVLSGWLSDRYDNRKLLFWYYGLRGLSLVFLPYSDFTLYGLSLFAMFYGLDWVATVPPTIKLTADRFGRERAPMVFGWIFAGHQIGAATAAFGAGLSRSELGTYLPAFFAAGILCFLAAGAVRTLRPPVRG</sequence>
<feature type="transmembrane region" description="Helical" evidence="4">
    <location>
        <begin position="174"/>
        <end position="196"/>
    </location>
</feature>
<evidence type="ECO:0000313" key="6">
    <source>
        <dbReference type="EMBL" id="HAE47910.1"/>
    </source>
</evidence>
<dbReference type="Pfam" id="PF07690">
    <property type="entry name" value="MFS_1"/>
    <property type="match status" value="1"/>
</dbReference>
<evidence type="ECO:0000256" key="4">
    <source>
        <dbReference type="SAM" id="Phobius"/>
    </source>
</evidence>
<dbReference type="PANTHER" id="PTHR11360:SF290">
    <property type="entry name" value="MONOCARBOXYLATE MFS PERMEASE"/>
    <property type="match status" value="1"/>
</dbReference>
<evidence type="ECO:0000256" key="3">
    <source>
        <dbReference type="ARBA" id="ARBA00023136"/>
    </source>
</evidence>
<feature type="transmembrane region" description="Helical" evidence="4">
    <location>
        <begin position="241"/>
        <end position="260"/>
    </location>
</feature>
<organism evidence="6 7">
    <name type="scientific">Tistrella mobilis</name>
    <dbReference type="NCBI Taxonomy" id="171437"/>
    <lineage>
        <taxon>Bacteria</taxon>
        <taxon>Pseudomonadati</taxon>
        <taxon>Pseudomonadota</taxon>
        <taxon>Alphaproteobacteria</taxon>
        <taxon>Geminicoccales</taxon>
        <taxon>Geminicoccaceae</taxon>
        <taxon>Tistrella</taxon>
    </lineage>
</organism>
<name>A0A3B9IJH7_9PROT</name>
<dbReference type="RefSeq" id="WP_296707909.1">
    <property type="nucleotide sequence ID" value="NZ_CP121061.1"/>
</dbReference>
<evidence type="ECO:0000256" key="1">
    <source>
        <dbReference type="ARBA" id="ARBA00022692"/>
    </source>
</evidence>
<keyword evidence="3 4" id="KW-0472">Membrane</keyword>
<dbReference type="InterPro" id="IPR011701">
    <property type="entry name" value="MFS"/>
</dbReference>
<proteinExistence type="predicted"/>
<keyword evidence="1 4" id="KW-0812">Transmembrane</keyword>
<feature type="transmembrane region" description="Helical" evidence="4">
    <location>
        <begin position="61"/>
        <end position="80"/>
    </location>
</feature>
<feature type="transmembrane region" description="Helical" evidence="4">
    <location>
        <begin position="112"/>
        <end position="133"/>
    </location>
</feature>
<dbReference type="AlphaFoldDB" id="A0A3B9IJH7"/>
<evidence type="ECO:0000259" key="5">
    <source>
        <dbReference type="PROSITE" id="PS50850"/>
    </source>
</evidence>
<dbReference type="EMBL" id="DMAI01000163">
    <property type="protein sequence ID" value="HAE47910.1"/>
    <property type="molecule type" value="Genomic_DNA"/>
</dbReference>
<keyword evidence="2 4" id="KW-1133">Transmembrane helix</keyword>
<dbReference type="SUPFAM" id="SSF103473">
    <property type="entry name" value="MFS general substrate transporter"/>
    <property type="match status" value="1"/>
</dbReference>
<feature type="transmembrane region" description="Helical" evidence="4">
    <location>
        <begin position="145"/>
        <end position="168"/>
    </location>
</feature>
<reference evidence="6 7" key="1">
    <citation type="journal article" date="2018" name="Nat. Biotechnol.">
        <title>A standardized bacterial taxonomy based on genome phylogeny substantially revises the tree of life.</title>
        <authorList>
            <person name="Parks D.H."/>
            <person name="Chuvochina M."/>
            <person name="Waite D.W."/>
            <person name="Rinke C."/>
            <person name="Skarshewski A."/>
            <person name="Chaumeil P.A."/>
            <person name="Hugenholtz P."/>
        </authorList>
    </citation>
    <scope>NUCLEOTIDE SEQUENCE [LARGE SCALE GENOMIC DNA]</scope>
    <source>
        <strain evidence="6">UBA8739</strain>
    </source>
</reference>
<dbReference type="PROSITE" id="PS50850">
    <property type="entry name" value="MFS"/>
    <property type="match status" value="1"/>
</dbReference>
<gene>
    <name evidence="6" type="ORF">DCK97_10860</name>
</gene>
<feature type="transmembrane region" description="Helical" evidence="4">
    <location>
        <begin position="87"/>
        <end position="106"/>
    </location>
</feature>
<dbReference type="Proteomes" id="UP000257706">
    <property type="component" value="Unassembled WGS sequence"/>
</dbReference>
<comment type="caution">
    <text evidence="6">The sequence shown here is derived from an EMBL/GenBank/DDBJ whole genome shotgun (WGS) entry which is preliminary data.</text>
</comment>
<dbReference type="GO" id="GO:0022857">
    <property type="term" value="F:transmembrane transporter activity"/>
    <property type="evidence" value="ECO:0007669"/>
    <property type="project" value="InterPro"/>
</dbReference>
<evidence type="ECO:0000256" key="2">
    <source>
        <dbReference type="ARBA" id="ARBA00022989"/>
    </source>
</evidence>
<dbReference type="PANTHER" id="PTHR11360">
    <property type="entry name" value="MONOCARBOXYLATE TRANSPORTER"/>
    <property type="match status" value="1"/>
</dbReference>
<accession>A0A3B9IJH7</accession>